<sequence>FDLLIRSFHGFLYFSFKTIQNLCIFRFSLMLKRMNNYVNIFQGLLGTMNNIKIIKWMRDNKMMEYGDVKWDELSNFLGNAPPFLVQNRFIAMKMNIPNWKELRLYEIVNYLCSVKLPRLEDKLSAAQEFPIEPETKDEFLFSEMFQEYSELEAKWEAPDVVRRGGLCGVVRTR</sequence>
<name>A0A8J6EN83_ELECQ</name>
<dbReference type="GO" id="GO:0006363">
    <property type="term" value="P:termination of RNA polymerase I transcription"/>
    <property type="evidence" value="ECO:0007669"/>
    <property type="project" value="TreeGrafter"/>
</dbReference>
<proteinExistence type="predicted"/>
<keyword evidence="2" id="KW-1185">Reference proteome</keyword>
<reference evidence="1" key="1">
    <citation type="thesis" date="2020" institute="ProQuest LLC" country="789 East Eisenhower Parkway, Ann Arbor, MI, USA">
        <title>Comparative Genomics and Chromosome Evolution.</title>
        <authorList>
            <person name="Mudd A.B."/>
        </authorList>
    </citation>
    <scope>NUCLEOTIDE SEQUENCE</scope>
    <source>
        <strain evidence="1">HN-11 Male</strain>
        <tissue evidence="1">Kidney and liver</tissue>
    </source>
</reference>
<dbReference type="Proteomes" id="UP000770717">
    <property type="component" value="Unassembled WGS sequence"/>
</dbReference>
<gene>
    <name evidence="1" type="ORF">GDO78_021003</name>
</gene>
<evidence type="ECO:0000313" key="1">
    <source>
        <dbReference type="EMBL" id="KAG9472183.1"/>
    </source>
</evidence>
<protein>
    <submittedName>
        <fullName evidence="1">Uncharacterized protein</fullName>
    </submittedName>
</protein>
<feature type="non-terminal residue" evidence="1">
    <location>
        <position position="173"/>
    </location>
</feature>
<dbReference type="EMBL" id="WNTK01000071">
    <property type="protein sequence ID" value="KAG9472183.1"/>
    <property type="molecule type" value="Genomic_DNA"/>
</dbReference>
<dbReference type="AlphaFoldDB" id="A0A8J6EN83"/>
<comment type="caution">
    <text evidence="1">The sequence shown here is derived from an EMBL/GenBank/DDBJ whole genome shotgun (WGS) entry which is preliminary data.</text>
</comment>
<evidence type="ECO:0000313" key="2">
    <source>
        <dbReference type="Proteomes" id="UP000770717"/>
    </source>
</evidence>
<dbReference type="OrthoDB" id="5812619at2759"/>
<dbReference type="PANTHER" id="PTHR46760:SF1">
    <property type="entry name" value="TRANSCRIPTION TERMINATION FACTOR 1"/>
    <property type="match status" value="1"/>
</dbReference>
<dbReference type="InterPro" id="IPR053078">
    <property type="entry name" value="TTF1-like"/>
</dbReference>
<dbReference type="GO" id="GO:0003682">
    <property type="term" value="F:chromatin binding"/>
    <property type="evidence" value="ECO:0007669"/>
    <property type="project" value="TreeGrafter"/>
</dbReference>
<dbReference type="GO" id="GO:0005730">
    <property type="term" value="C:nucleolus"/>
    <property type="evidence" value="ECO:0007669"/>
    <property type="project" value="TreeGrafter"/>
</dbReference>
<accession>A0A8J6EN83</accession>
<organism evidence="1 2">
    <name type="scientific">Eleutherodactylus coqui</name>
    <name type="common">Puerto Rican coqui</name>
    <dbReference type="NCBI Taxonomy" id="57060"/>
    <lineage>
        <taxon>Eukaryota</taxon>
        <taxon>Metazoa</taxon>
        <taxon>Chordata</taxon>
        <taxon>Craniata</taxon>
        <taxon>Vertebrata</taxon>
        <taxon>Euteleostomi</taxon>
        <taxon>Amphibia</taxon>
        <taxon>Batrachia</taxon>
        <taxon>Anura</taxon>
        <taxon>Neobatrachia</taxon>
        <taxon>Hyloidea</taxon>
        <taxon>Eleutherodactylidae</taxon>
        <taxon>Eleutherodactylinae</taxon>
        <taxon>Eleutherodactylus</taxon>
        <taxon>Eleutherodactylus</taxon>
    </lineage>
</organism>
<dbReference type="PANTHER" id="PTHR46760">
    <property type="entry name" value="TRANSCRIPTION TERMINATION FACTOR 1"/>
    <property type="match status" value="1"/>
</dbReference>